<dbReference type="GO" id="GO:0003779">
    <property type="term" value="F:actin binding"/>
    <property type="evidence" value="ECO:0007669"/>
    <property type="project" value="InterPro"/>
</dbReference>
<dbReference type="SMART" id="SM00246">
    <property type="entry name" value="WH2"/>
    <property type="match status" value="1"/>
</dbReference>
<evidence type="ECO:0000313" key="4">
    <source>
        <dbReference type="Proteomes" id="UP000886611"/>
    </source>
</evidence>
<feature type="region of interest" description="Disordered" evidence="1">
    <location>
        <begin position="194"/>
        <end position="404"/>
    </location>
</feature>
<feature type="non-terminal residue" evidence="3">
    <location>
        <position position="1"/>
    </location>
</feature>
<comment type="caution">
    <text evidence="3">The sequence shown here is derived from an EMBL/GenBank/DDBJ whole genome shotgun (WGS) entry which is preliminary data.</text>
</comment>
<evidence type="ECO:0000256" key="1">
    <source>
        <dbReference type="SAM" id="MobiDB-lite"/>
    </source>
</evidence>
<dbReference type="CDD" id="cd22077">
    <property type="entry name" value="WH2_WAS_WASL-2_3"/>
    <property type="match status" value="1"/>
</dbReference>
<organism evidence="3 4">
    <name type="scientific">Polypterus senegalus</name>
    <name type="common">Senegal bichir</name>
    <dbReference type="NCBI Taxonomy" id="55291"/>
    <lineage>
        <taxon>Eukaryota</taxon>
        <taxon>Metazoa</taxon>
        <taxon>Chordata</taxon>
        <taxon>Craniata</taxon>
        <taxon>Vertebrata</taxon>
        <taxon>Euteleostomi</taxon>
        <taxon>Actinopterygii</taxon>
        <taxon>Polypteriformes</taxon>
        <taxon>Polypteridae</taxon>
        <taxon>Polypterus</taxon>
    </lineage>
</organism>
<proteinExistence type="predicted"/>
<feature type="compositionally biased region" description="Pro residues" evidence="1">
    <location>
        <begin position="302"/>
        <end position="318"/>
    </location>
</feature>
<feature type="non-terminal residue" evidence="3">
    <location>
        <position position="524"/>
    </location>
</feature>
<dbReference type="Pfam" id="PF02205">
    <property type="entry name" value="WH2"/>
    <property type="match status" value="1"/>
</dbReference>
<sequence length="524" mass="56599">MYGRLFIPANTPTPPGGALPAVWRCPEDQQGIMDIGVFIHSPAGYHGGRQESLQEGPETICLTPRKQFPLSWECILASHFLMYRYYENMLNVMSYVGVVWGNAEQPKPKPNEQKGRSALLADIQKGKQLKKVTQINDRSGPAIDTPKSQSQDAGVSTCKSGPSATPLGGLFAGGFPVLKPAGQREGQGLKSAILPSGSQFQTPKLSNTDTGKAKSGVISPPVVENSRAPKIPDSQARRSSLPVPPPPPPSHAKPIFSLPGTPNSSSSMPPQEKPSKLLPPPPPPPSLLNSKPTWHQSHQSSPTPPSPPLPPPPPPPSIPASKLPDRLSGSFQFPPPPSMPDGYSRDSLVTPSPIPNFPTSGGRLAPPVPPARSPSTELTSRSPVSSVTNWPPPPPPPPPPHVFHTSLFSQNGQINSCDDFESKFKFHSMDDFPPPDEFKPFPRIYPSKESKGFLLCQTRESFQCHSVSYRKHFRAIDKVGGPPLTVPFINPKGLQYYRAALLDFISLAHLQVSQMGSHMTTTVT</sequence>
<accession>A0A8X8BRX8</accession>
<feature type="region of interest" description="Disordered" evidence="1">
    <location>
        <begin position="130"/>
        <end position="161"/>
    </location>
</feature>
<dbReference type="PROSITE" id="PS51082">
    <property type="entry name" value="WH2"/>
    <property type="match status" value="1"/>
</dbReference>
<feature type="compositionally biased region" description="Polar residues" evidence="1">
    <location>
        <begin position="373"/>
        <end position="389"/>
    </location>
</feature>
<feature type="domain" description="WH2" evidence="2">
    <location>
        <begin position="115"/>
        <end position="132"/>
    </location>
</feature>
<dbReference type="EMBL" id="JAATIS010002524">
    <property type="protein sequence ID" value="KAG2464774.1"/>
    <property type="molecule type" value="Genomic_DNA"/>
</dbReference>
<name>A0A8X8BRX8_POLSE</name>
<feature type="compositionally biased region" description="Pro residues" evidence="1">
    <location>
        <begin position="277"/>
        <end position="286"/>
    </location>
</feature>
<evidence type="ECO:0000313" key="3">
    <source>
        <dbReference type="EMBL" id="KAG2464774.1"/>
    </source>
</evidence>
<feature type="compositionally biased region" description="Polar residues" evidence="1">
    <location>
        <begin position="146"/>
        <end position="161"/>
    </location>
</feature>
<keyword evidence="4" id="KW-1185">Reference proteome</keyword>
<gene>
    <name evidence="3" type="primary">Wipf3</name>
    <name evidence="3" type="ORF">GTO96_0009403</name>
</gene>
<reference evidence="3 4" key="1">
    <citation type="journal article" date="2021" name="Cell">
        <title>Tracing the genetic footprints of vertebrate landing in non-teleost ray-finned fishes.</title>
        <authorList>
            <person name="Bi X."/>
            <person name="Wang K."/>
            <person name="Yang L."/>
            <person name="Pan H."/>
            <person name="Jiang H."/>
            <person name="Wei Q."/>
            <person name="Fang M."/>
            <person name="Yu H."/>
            <person name="Zhu C."/>
            <person name="Cai Y."/>
            <person name="He Y."/>
            <person name="Gan X."/>
            <person name="Zeng H."/>
            <person name="Yu D."/>
            <person name="Zhu Y."/>
            <person name="Jiang H."/>
            <person name="Qiu Q."/>
            <person name="Yang H."/>
            <person name="Zhang Y.E."/>
            <person name="Wang W."/>
            <person name="Zhu M."/>
            <person name="He S."/>
            <person name="Zhang G."/>
        </authorList>
    </citation>
    <scope>NUCLEOTIDE SEQUENCE [LARGE SCALE GENOMIC DNA]</scope>
    <source>
        <strain evidence="3">Bchr_013</strain>
    </source>
</reference>
<dbReference type="Proteomes" id="UP000886611">
    <property type="component" value="Unassembled WGS sequence"/>
</dbReference>
<feature type="compositionally biased region" description="Pro residues" evidence="1">
    <location>
        <begin position="242"/>
        <end position="251"/>
    </location>
</feature>
<dbReference type="AlphaFoldDB" id="A0A8X8BRX8"/>
<feature type="compositionally biased region" description="Polar residues" evidence="1">
    <location>
        <begin position="196"/>
        <end position="210"/>
    </location>
</feature>
<evidence type="ECO:0000259" key="2">
    <source>
        <dbReference type="PROSITE" id="PS51082"/>
    </source>
</evidence>
<dbReference type="InterPro" id="IPR003124">
    <property type="entry name" value="WH2_dom"/>
</dbReference>
<feature type="compositionally biased region" description="Pro residues" evidence="1">
    <location>
        <begin position="390"/>
        <end position="401"/>
    </location>
</feature>
<protein>
    <submittedName>
        <fullName evidence="3">WIPF3 protein</fullName>
    </submittedName>
</protein>